<sequence length="107" mass="11664">MLASALEGGRQQRQSRIPNRHQPWRKQPEDGAMKNNRMIVTVVALLAIFAFSVVMVVAGQPVAAITALIPSVALGVQQIVQAGTGLAESRRERPSVQVPDVDEEPRR</sequence>
<feature type="transmembrane region" description="Helical" evidence="2">
    <location>
        <begin position="38"/>
        <end position="58"/>
    </location>
</feature>
<feature type="region of interest" description="Disordered" evidence="1">
    <location>
        <begin position="1"/>
        <end position="32"/>
    </location>
</feature>
<feature type="region of interest" description="Disordered" evidence="1">
    <location>
        <begin position="85"/>
        <end position="107"/>
    </location>
</feature>
<keyword evidence="2" id="KW-0812">Transmembrane</keyword>
<reference evidence="3" key="1">
    <citation type="submission" date="2024-08" db="EMBL/GenBank/DDBJ databases">
        <authorList>
            <person name="Yu S.T."/>
        </authorList>
    </citation>
    <scope>NUCLEOTIDE SEQUENCE</scope>
    <source>
        <strain evidence="3">R33</strain>
    </source>
</reference>
<dbReference type="EMBL" id="CP165727">
    <property type="protein sequence ID" value="XDV67795.1"/>
    <property type="molecule type" value="Genomic_DNA"/>
</dbReference>
<proteinExistence type="predicted"/>
<gene>
    <name evidence="3" type="ORF">AB5J51_35190</name>
</gene>
<dbReference type="AlphaFoldDB" id="A0AB39YDX0"/>
<evidence type="ECO:0000256" key="2">
    <source>
        <dbReference type="SAM" id="Phobius"/>
    </source>
</evidence>
<protein>
    <submittedName>
        <fullName evidence="3">Uncharacterized protein</fullName>
    </submittedName>
</protein>
<evidence type="ECO:0000256" key="1">
    <source>
        <dbReference type="SAM" id="MobiDB-lite"/>
    </source>
</evidence>
<keyword evidence="2" id="KW-1133">Transmembrane helix</keyword>
<name>A0AB39YDX0_9ACTN</name>
<evidence type="ECO:0000313" key="3">
    <source>
        <dbReference type="EMBL" id="XDV67795.1"/>
    </source>
</evidence>
<accession>A0AB39YDX0</accession>
<keyword evidence="2" id="KW-0472">Membrane</keyword>
<organism evidence="3">
    <name type="scientific">Streptomyces sp. R33</name>
    <dbReference type="NCBI Taxonomy" id="3238629"/>
    <lineage>
        <taxon>Bacteria</taxon>
        <taxon>Bacillati</taxon>
        <taxon>Actinomycetota</taxon>
        <taxon>Actinomycetes</taxon>
        <taxon>Kitasatosporales</taxon>
        <taxon>Streptomycetaceae</taxon>
        <taxon>Streptomyces</taxon>
    </lineage>
</organism>